<evidence type="ECO:0000313" key="3">
    <source>
        <dbReference type="Proteomes" id="UP000609651"/>
    </source>
</evidence>
<accession>A0ABX1VNA5</accession>
<dbReference type="InterPro" id="IPR047647">
    <property type="entry name" value="ISAs1_transpos"/>
</dbReference>
<dbReference type="NCBIfam" id="NF033564">
    <property type="entry name" value="transpos_ISAs1"/>
    <property type="match status" value="1"/>
</dbReference>
<gene>
    <name evidence="2" type="ORF">LzC2_42140</name>
</gene>
<dbReference type="InterPro" id="IPR002559">
    <property type="entry name" value="Transposase_11"/>
</dbReference>
<feature type="domain" description="Transposase IS4-like" evidence="1">
    <location>
        <begin position="46"/>
        <end position="138"/>
    </location>
</feature>
<dbReference type="Proteomes" id="UP000609651">
    <property type="component" value="Unassembled WGS sequence"/>
</dbReference>
<name>A0ABX1VNA5_9PLAN</name>
<dbReference type="Pfam" id="PF01609">
    <property type="entry name" value="DDE_Tnp_1"/>
    <property type="match status" value="1"/>
</dbReference>
<dbReference type="PANTHER" id="PTHR30298:SF0">
    <property type="entry name" value="PROTEIN YBFL-RELATED"/>
    <property type="match status" value="1"/>
</dbReference>
<evidence type="ECO:0000313" key="2">
    <source>
        <dbReference type="EMBL" id="NNJ28103.1"/>
    </source>
</evidence>
<comment type="caution">
    <text evidence="2">The sequence shown here is derived from an EMBL/GenBank/DDBJ whole genome shotgun (WGS) entry which is preliminary data.</text>
</comment>
<proteinExistence type="predicted"/>
<protein>
    <recommendedName>
        <fullName evidence="1">Transposase IS4-like domain-containing protein</fullName>
    </recommendedName>
</protein>
<dbReference type="InterPro" id="IPR051698">
    <property type="entry name" value="Transposase_11-like"/>
</dbReference>
<dbReference type="EMBL" id="WTPX01000294">
    <property type="protein sequence ID" value="NNJ28103.1"/>
    <property type="molecule type" value="Genomic_DNA"/>
</dbReference>
<sequence>MKVKGNRAALLTACRTAAEGESLSAYESEERTRGRTVRRRVETYAPPGRLPTGWPPTGRVIRVERSGTRDGRAYRREGFYLTSRADDAEALAGVIRAHWLVENRLHWCKDAVMNEDRGRVRDGAGAAILSLLRGLALSLLRHAGFASPTDAFARLANRVPELLRLLKT</sequence>
<evidence type="ECO:0000259" key="1">
    <source>
        <dbReference type="Pfam" id="PF01609"/>
    </source>
</evidence>
<reference evidence="2 3" key="1">
    <citation type="journal article" date="2020" name="Syst. Appl. Microbiol.">
        <title>Alienimonas chondri sp. nov., a novel planctomycete isolated from the biofilm of the red alga Chondrus crispus.</title>
        <authorList>
            <person name="Vitorino I."/>
            <person name="Albuquerque L."/>
            <person name="Wiegand S."/>
            <person name="Kallscheuer N."/>
            <person name="da Costa M.S."/>
            <person name="Lobo-da-Cunha A."/>
            <person name="Jogler C."/>
            <person name="Lage O.M."/>
        </authorList>
    </citation>
    <scope>NUCLEOTIDE SEQUENCE [LARGE SCALE GENOMIC DNA]</scope>
    <source>
        <strain evidence="2 3">LzC2</strain>
    </source>
</reference>
<dbReference type="PANTHER" id="PTHR30298">
    <property type="entry name" value="H REPEAT-ASSOCIATED PREDICTED TRANSPOSASE"/>
    <property type="match status" value="1"/>
</dbReference>
<keyword evidence="3" id="KW-1185">Reference proteome</keyword>
<organism evidence="2 3">
    <name type="scientific">Alienimonas chondri</name>
    <dbReference type="NCBI Taxonomy" id="2681879"/>
    <lineage>
        <taxon>Bacteria</taxon>
        <taxon>Pseudomonadati</taxon>
        <taxon>Planctomycetota</taxon>
        <taxon>Planctomycetia</taxon>
        <taxon>Planctomycetales</taxon>
        <taxon>Planctomycetaceae</taxon>
        <taxon>Alienimonas</taxon>
    </lineage>
</organism>